<keyword evidence="3" id="KW-1185">Reference proteome</keyword>
<sequence>MPIATRMAQAACGKVLRGARCWWVVAQPVGAGVVVCPLVCVPRHHHRADICIGWVQALQLGCPAQAVLRCRPVWRANVAGLHGVGWLNSPLRQRMLTTLVQELRRHRDETGRPFATTTRRPDTRCSRFFDNPHSGGAHATQDTSTRAGRIRAISFGAAATPQAAQYTGRNAAGYLYPHHAGG</sequence>
<dbReference type="OrthoDB" id="7220413at2"/>
<gene>
    <name evidence="2" type="ORF">CSR02_06060</name>
</gene>
<dbReference type="Proteomes" id="UP000228751">
    <property type="component" value="Unassembled WGS sequence"/>
</dbReference>
<comment type="caution">
    <text evidence="2">The sequence shown here is derived from an EMBL/GenBank/DDBJ whole genome shotgun (WGS) entry which is preliminary data.</text>
</comment>
<protein>
    <submittedName>
        <fullName evidence="2">Uncharacterized protein</fullName>
    </submittedName>
</protein>
<dbReference type="EMBL" id="PEBQ01000093">
    <property type="protein sequence ID" value="PHY94223.1"/>
    <property type="molecule type" value="Genomic_DNA"/>
</dbReference>
<organism evidence="2 3">
    <name type="scientific">Acetobacter pomorum</name>
    <dbReference type="NCBI Taxonomy" id="65959"/>
    <lineage>
        <taxon>Bacteria</taxon>
        <taxon>Pseudomonadati</taxon>
        <taxon>Pseudomonadota</taxon>
        <taxon>Alphaproteobacteria</taxon>
        <taxon>Acetobacterales</taxon>
        <taxon>Acetobacteraceae</taxon>
        <taxon>Acetobacter</taxon>
    </lineage>
</organism>
<evidence type="ECO:0000313" key="3">
    <source>
        <dbReference type="Proteomes" id="UP000228751"/>
    </source>
</evidence>
<dbReference type="AlphaFoldDB" id="A0A2G4RCC5"/>
<proteinExistence type="predicted"/>
<evidence type="ECO:0000256" key="1">
    <source>
        <dbReference type="SAM" id="MobiDB-lite"/>
    </source>
</evidence>
<dbReference type="RefSeq" id="WP_099540926.1">
    <property type="nucleotide sequence ID" value="NZ_PEBQ01000093.1"/>
</dbReference>
<name>A0A2G4RCC5_9PROT</name>
<accession>A0A2G4RCC5</accession>
<evidence type="ECO:0000313" key="2">
    <source>
        <dbReference type="EMBL" id="PHY94223.1"/>
    </source>
</evidence>
<feature type="region of interest" description="Disordered" evidence="1">
    <location>
        <begin position="112"/>
        <end position="145"/>
    </location>
</feature>
<reference evidence="2 3" key="1">
    <citation type="submission" date="2017-10" db="EMBL/GenBank/DDBJ databases">
        <title>Genomic analysis of the genus Acetobacter.</title>
        <authorList>
            <person name="Kim K.H."/>
            <person name="Chun B.H."/>
            <person name="Son A.R."/>
            <person name="Jeon C.O."/>
        </authorList>
    </citation>
    <scope>NUCLEOTIDE SEQUENCE [LARGE SCALE GENOMIC DNA]</scope>
    <source>
        <strain evidence="2 3">LHT 2458</strain>
    </source>
</reference>